<keyword evidence="9" id="KW-0472">Membrane</keyword>
<keyword evidence="8" id="KW-0326">Glycosidase</keyword>
<proteinExistence type="inferred from homology"/>
<dbReference type="PANTHER" id="PTHR31451:SF39">
    <property type="entry name" value="MANNAN ENDO-1,4-BETA-MANNOSIDASE 1"/>
    <property type="match status" value="1"/>
</dbReference>
<feature type="domain" description="Glycoside hydrolase family 5" evidence="10">
    <location>
        <begin position="120"/>
        <end position="358"/>
    </location>
</feature>
<dbReference type="GO" id="GO:0005576">
    <property type="term" value="C:extracellular region"/>
    <property type="evidence" value="ECO:0007669"/>
    <property type="project" value="UniProtKB-SubCell"/>
</dbReference>
<dbReference type="GO" id="GO:0000272">
    <property type="term" value="P:polysaccharide catabolic process"/>
    <property type="evidence" value="ECO:0007669"/>
    <property type="project" value="InterPro"/>
</dbReference>
<evidence type="ECO:0000256" key="2">
    <source>
        <dbReference type="ARBA" id="ARBA00004613"/>
    </source>
</evidence>
<name>A0A5B8MNJ0_9CHLO</name>
<dbReference type="InterPro" id="IPR045053">
    <property type="entry name" value="MAN-like"/>
</dbReference>
<reference evidence="11 12" key="1">
    <citation type="submission" date="2018-07" db="EMBL/GenBank/DDBJ databases">
        <title>The complete nuclear genome of the prasinophyte Chloropicon primus (CCMP1205).</title>
        <authorList>
            <person name="Pombert J.-F."/>
            <person name="Otis C."/>
            <person name="Turmel M."/>
            <person name="Lemieux C."/>
        </authorList>
    </citation>
    <scope>NUCLEOTIDE SEQUENCE [LARGE SCALE GENOMIC DNA]</scope>
    <source>
        <strain evidence="11 12">CCMP1205</strain>
    </source>
</reference>
<evidence type="ECO:0000256" key="1">
    <source>
        <dbReference type="ARBA" id="ARBA00001678"/>
    </source>
</evidence>
<dbReference type="SUPFAM" id="SSF51445">
    <property type="entry name" value="(Trans)glycosidases"/>
    <property type="match status" value="1"/>
</dbReference>
<organism evidence="11 12">
    <name type="scientific">Chloropicon primus</name>
    <dbReference type="NCBI Taxonomy" id="1764295"/>
    <lineage>
        <taxon>Eukaryota</taxon>
        <taxon>Viridiplantae</taxon>
        <taxon>Chlorophyta</taxon>
        <taxon>Chloropicophyceae</taxon>
        <taxon>Chloropicales</taxon>
        <taxon>Chloropicaceae</taxon>
        <taxon>Chloropicon</taxon>
    </lineage>
</organism>
<evidence type="ECO:0000313" key="12">
    <source>
        <dbReference type="Proteomes" id="UP000316726"/>
    </source>
</evidence>
<comment type="subcellular location">
    <subcellularLocation>
        <location evidence="2">Secreted</location>
    </subcellularLocation>
</comment>
<dbReference type="Proteomes" id="UP000316726">
    <property type="component" value="Chromosome 6"/>
</dbReference>
<evidence type="ECO:0000256" key="6">
    <source>
        <dbReference type="ARBA" id="ARBA00022729"/>
    </source>
</evidence>
<feature type="transmembrane region" description="Helical" evidence="9">
    <location>
        <begin position="36"/>
        <end position="58"/>
    </location>
</feature>
<protein>
    <recommendedName>
        <fullName evidence="4">mannan endo-1,4-beta-mannosidase</fullName>
        <ecNumber evidence="4">3.2.1.78</ecNumber>
    </recommendedName>
</protein>
<keyword evidence="9" id="KW-0812">Transmembrane</keyword>
<dbReference type="OrthoDB" id="406631at2759"/>
<evidence type="ECO:0000256" key="9">
    <source>
        <dbReference type="SAM" id="Phobius"/>
    </source>
</evidence>
<keyword evidence="12" id="KW-1185">Reference proteome</keyword>
<dbReference type="InterPro" id="IPR017853">
    <property type="entry name" value="GH"/>
</dbReference>
<evidence type="ECO:0000313" key="11">
    <source>
        <dbReference type="EMBL" id="QDZ21967.1"/>
    </source>
</evidence>
<evidence type="ECO:0000256" key="8">
    <source>
        <dbReference type="ARBA" id="ARBA00023295"/>
    </source>
</evidence>
<keyword evidence="7 11" id="KW-0378">Hydrolase</keyword>
<comment type="catalytic activity">
    <reaction evidence="1">
        <text>Random hydrolysis of (1-&gt;4)-beta-D-mannosidic linkages in mannans, galactomannans and glucomannans.</text>
        <dbReference type="EC" id="3.2.1.78"/>
    </reaction>
</comment>
<keyword evidence="6" id="KW-0732">Signal</keyword>
<accession>A0A5B8MNJ0</accession>
<dbReference type="Pfam" id="PF26410">
    <property type="entry name" value="GH5_mannosidase"/>
    <property type="match status" value="2"/>
</dbReference>
<gene>
    <name evidence="11" type="ORF">A3770_06p44850</name>
</gene>
<keyword evidence="9" id="KW-1133">Transmembrane helix</keyword>
<evidence type="ECO:0000256" key="5">
    <source>
        <dbReference type="ARBA" id="ARBA00022525"/>
    </source>
</evidence>
<evidence type="ECO:0000256" key="4">
    <source>
        <dbReference type="ARBA" id="ARBA00012706"/>
    </source>
</evidence>
<dbReference type="EC" id="3.2.1.78" evidence="4"/>
<dbReference type="AlphaFoldDB" id="A0A5B8MNJ0"/>
<feature type="domain" description="Glycoside hydrolase family 5" evidence="10">
    <location>
        <begin position="390"/>
        <end position="494"/>
    </location>
</feature>
<sequence>MSESEASEREKVIMEDDWDHPRFRRRGSSLCTRRRLCSLAWITGAAALVVAACLYLQVFRGFDERSRLGPSSKPTPPTPPRWPVRENQFVSVYEGDFVLVEDLAAGAEGEAANATTAPRKDCQSLYLTGWNAWDITRAARISPRNHKTRGGLTGEEAVRLQFQEANALGLNVVRAWAHTVDPAYRVMVSPGLYDEAGLEAIDYVLHQARESGVRVILSFVDNWKYHGGVDEMVDFSETAPERTSERPTDESGDFDQVSLNETVKEYEVRRHALFFTDEGSREVYKSHVRELLNRRNAYSGVLYRDDPTVFAWNLINEPRCESWLVEGCEASLQEWIEEMSLYVKKLDPNHLVTVGGEGFFAGPSKDGSAPEGALDGIEAANPAGWAAQTGQDFVANHLPETIDFATIHLWPDNWNQSSRGFQENWINKHVEVAREVLKKPVIVQEFGKKLPGGSAAQGRDLSERDQVYEMVNGIVESNVADGGALKGSLFWNWELDLMVGAADDPYTLQTTDSTFGLVESHGLRMHNLSASSIYSCDDFERHPQY</sequence>
<dbReference type="PANTHER" id="PTHR31451">
    <property type="match status" value="1"/>
</dbReference>
<evidence type="ECO:0000256" key="7">
    <source>
        <dbReference type="ARBA" id="ARBA00022801"/>
    </source>
</evidence>
<comment type="similarity">
    <text evidence="3">Belongs to the glycosyl hydrolase 5 (cellulase A) family.</text>
</comment>
<dbReference type="EMBL" id="CP031039">
    <property type="protein sequence ID" value="QDZ21967.1"/>
    <property type="molecule type" value="Genomic_DNA"/>
</dbReference>
<evidence type="ECO:0000259" key="10">
    <source>
        <dbReference type="Pfam" id="PF26410"/>
    </source>
</evidence>
<evidence type="ECO:0000256" key="3">
    <source>
        <dbReference type="ARBA" id="ARBA00005641"/>
    </source>
</evidence>
<dbReference type="Gene3D" id="3.20.20.80">
    <property type="entry name" value="Glycosidases"/>
    <property type="match status" value="1"/>
</dbReference>
<dbReference type="STRING" id="1764295.A0A5B8MNJ0"/>
<dbReference type="InterPro" id="IPR001547">
    <property type="entry name" value="Glyco_hydro_5"/>
</dbReference>
<keyword evidence="5" id="KW-0964">Secreted</keyword>
<dbReference type="GO" id="GO:0016985">
    <property type="term" value="F:mannan endo-1,4-beta-mannosidase activity"/>
    <property type="evidence" value="ECO:0007669"/>
    <property type="project" value="UniProtKB-EC"/>
</dbReference>